<reference evidence="1" key="2">
    <citation type="submission" date="2022-08" db="EMBL/GenBank/DDBJ databases">
        <authorList>
            <person name="Poehlein A."/>
            <person name="Guzman J."/>
            <person name="Daniel R."/>
            <person name="Vilcinskas A."/>
        </authorList>
    </citation>
    <scope>NUCLEOTIDE SEQUENCE</scope>
    <source>
        <strain evidence="1">G314FT</strain>
    </source>
</reference>
<gene>
    <name evidence="1" type="ORF">G314FT_17390</name>
</gene>
<dbReference type="EMBL" id="CP102451">
    <property type="protein sequence ID" value="UUV99578.1"/>
    <property type="molecule type" value="Genomic_DNA"/>
</dbReference>
<evidence type="ECO:0000313" key="1">
    <source>
        <dbReference type="EMBL" id="UUV99578.1"/>
    </source>
</evidence>
<proteinExistence type="predicted"/>
<keyword evidence="2" id="KW-1185">Reference proteome</keyword>
<protein>
    <submittedName>
        <fullName evidence="1">Uncharacterized protein</fullName>
    </submittedName>
</protein>
<accession>A0ABY5P1R5</accession>
<dbReference type="Proteomes" id="UP001058273">
    <property type="component" value="Chromosome"/>
</dbReference>
<organism evidence="1 2">
    <name type="scientific">Vagococcus luciliae</name>
    <dbReference type="NCBI Taxonomy" id="2920380"/>
    <lineage>
        <taxon>Bacteria</taxon>
        <taxon>Bacillati</taxon>
        <taxon>Bacillota</taxon>
        <taxon>Bacilli</taxon>
        <taxon>Lactobacillales</taxon>
        <taxon>Enterococcaceae</taxon>
        <taxon>Vagococcus</taxon>
    </lineage>
</organism>
<name>A0ABY5P1R5_9ENTE</name>
<dbReference type="RefSeq" id="WP_257700645.1">
    <property type="nucleotide sequence ID" value="NZ_CP102451.1"/>
</dbReference>
<sequence>MKNTVTFENAKGQKQVIEVYDFCELSLKVQNGELVLVKRLENIKPKGSQK</sequence>
<evidence type="ECO:0000313" key="2">
    <source>
        <dbReference type="Proteomes" id="UP001058273"/>
    </source>
</evidence>
<reference evidence="1" key="1">
    <citation type="submission" date="2022-08" db="EMBL/GenBank/DDBJ databases">
        <title>Genome sequence of Vagococcus luciliae DSM 112651.</title>
        <authorList>
            <person name="Juan G."/>
            <person name="Anja P."/>
            <person name="Rolf D."/>
            <person name="Kampfer P."/>
            <person name="Vilcinskas A."/>
        </authorList>
    </citation>
    <scope>NUCLEOTIDE SEQUENCE</scope>
    <source>
        <strain evidence="1">G314FT</strain>
    </source>
</reference>